<keyword evidence="3" id="KW-0804">Transcription</keyword>
<dbReference type="PANTHER" id="PTHR33204:SF37">
    <property type="entry name" value="HTH-TYPE TRANSCRIPTIONAL REGULATOR YODB"/>
    <property type="match status" value="1"/>
</dbReference>
<reference evidence="5 6" key="1">
    <citation type="journal article" date="2011" name="Syst. Appl. Microbiol.">
        <title>Defluviimonas denitrificans gen. nov., sp. nov., and Pararhodobacter aggregans gen. nov., sp. nov., non-phototrophic Rhodobacteraceae from the biofilter of a marine aquaculture.</title>
        <authorList>
            <person name="Foesel B.U."/>
            <person name="Drake H.L."/>
            <person name="Schramm A."/>
        </authorList>
    </citation>
    <scope>NUCLEOTIDE SEQUENCE [LARGE SCALE GENOMIC DNA]</scope>
    <source>
        <strain evidence="5 6">D1-19</strain>
    </source>
</reference>
<gene>
    <name evidence="5" type="ORF">DDE23_12970</name>
</gene>
<evidence type="ECO:0000259" key="4">
    <source>
        <dbReference type="PROSITE" id="PS51118"/>
    </source>
</evidence>
<evidence type="ECO:0000313" key="6">
    <source>
        <dbReference type="Proteomes" id="UP000244810"/>
    </source>
</evidence>
<dbReference type="PANTHER" id="PTHR33204">
    <property type="entry name" value="TRANSCRIPTIONAL REGULATOR, MARR FAMILY"/>
    <property type="match status" value="1"/>
</dbReference>
<proteinExistence type="predicted"/>
<dbReference type="Gene3D" id="1.10.10.10">
    <property type="entry name" value="Winged helix-like DNA-binding domain superfamily/Winged helix DNA-binding domain"/>
    <property type="match status" value="1"/>
</dbReference>
<dbReference type="InterPro" id="IPR036390">
    <property type="entry name" value="WH_DNA-bd_sf"/>
</dbReference>
<sequence length="128" mass="14231">MGSPMPETTICRPDECLAEDWLGFLGHRWNALLLWHLSGGPKRYSELQARLPRISPKVLTERLAGMTRRDLVRREETNVYPREVTYALTPRGEGLRGILSDLYDWAAVEDFADAGADTGADTGADAGK</sequence>
<evidence type="ECO:0000256" key="3">
    <source>
        <dbReference type="ARBA" id="ARBA00023163"/>
    </source>
</evidence>
<dbReference type="EMBL" id="QDDR01000006">
    <property type="protein sequence ID" value="PVE47154.1"/>
    <property type="molecule type" value="Genomic_DNA"/>
</dbReference>
<dbReference type="InterPro" id="IPR002577">
    <property type="entry name" value="HTH_HxlR"/>
</dbReference>
<evidence type="ECO:0000256" key="1">
    <source>
        <dbReference type="ARBA" id="ARBA00023015"/>
    </source>
</evidence>
<accession>A0A2T7UR72</accession>
<evidence type="ECO:0000256" key="2">
    <source>
        <dbReference type="ARBA" id="ARBA00023125"/>
    </source>
</evidence>
<feature type="domain" description="HTH hxlR-type" evidence="4">
    <location>
        <begin position="16"/>
        <end position="114"/>
    </location>
</feature>
<dbReference type="SUPFAM" id="SSF46785">
    <property type="entry name" value="Winged helix' DNA-binding domain"/>
    <property type="match status" value="1"/>
</dbReference>
<dbReference type="AlphaFoldDB" id="A0A2T7UR72"/>
<organism evidence="5 6">
    <name type="scientific">Pararhodobacter aggregans</name>
    <dbReference type="NCBI Taxonomy" id="404875"/>
    <lineage>
        <taxon>Bacteria</taxon>
        <taxon>Pseudomonadati</taxon>
        <taxon>Pseudomonadota</taxon>
        <taxon>Alphaproteobacteria</taxon>
        <taxon>Rhodobacterales</taxon>
        <taxon>Paracoccaceae</taxon>
        <taxon>Pararhodobacter</taxon>
    </lineage>
</organism>
<keyword evidence="6" id="KW-1185">Reference proteome</keyword>
<keyword evidence="2" id="KW-0238">DNA-binding</keyword>
<keyword evidence="1" id="KW-0805">Transcription regulation</keyword>
<comment type="caution">
    <text evidence="5">The sequence shown here is derived from an EMBL/GenBank/DDBJ whole genome shotgun (WGS) entry which is preliminary data.</text>
</comment>
<dbReference type="GO" id="GO:0003677">
    <property type="term" value="F:DNA binding"/>
    <property type="evidence" value="ECO:0007669"/>
    <property type="project" value="UniProtKB-KW"/>
</dbReference>
<dbReference type="Pfam" id="PF01638">
    <property type="entry name" value="HxlR"/>
    <property type="match status" value="1"/>
</dbReference>
<dbReference type="OrthoDB" id="9800350at2"/>
<evidence type="ECO:0000313" key="5">
    <source>
        <dbReference type="EMBL" id="PVE47154.1"/>
    </source>
</evidence>
<dbReference type="InterPro" id="IPR036388">
    <property type="entry name" value="WH-like_DNA-bd_sf"/>
</dbReference>
<name>A0A2T7UR72_9RHOB</name>
<dbReference type="Proteomes" id="UP000244810">
    <property type="component" value="Unassembled WGS sequence"/>
</dbReference>
<protein>
    <submittedName>
        <fullName evidence="5">Transcriptional regulator</fullName>
    </submittedName>
</protein>
<dbReference type="PROSITE" id="PS51118">
    <property type="entry name" value="HTH_HXLR"/>
    <property type="match status" value="1"/>
</dbReference>